<name>A0A6A5Z9W2_9PLEO</name>
<gene>
    <name evidence="2" type="ORF">BDV96DRAFT_46524</name>
</gene>
<protein>
    <submittedName>
        <fullName evidence="2">Uncharacterized protein</fullName>
    </submittedName>
</protein>
<keyword evidence="3" id="KW-1185">Reference proteome</keyword>
<evidence type="ECO:0000313" key="3">
    <source>
        <dbReference type="Proteomes" id="UP000799770"/>
    </source>
</evidence>
<evidence type="ECO:0000313" key="2">
    <source>
        <dbReference type="EMBL" id="KAF2116250.1"/>
    </source>
</evidence>
<sequence>MIITGKYIYKKVKKHREAKAADQAADSENHDDLVKAGQDGIAQTPVDRLQDIPPPRYSSIEHSPSSSPSTPEPPHPSSSLEQQSILPVQSPGMLATSSIYTQPSHSTYMHPQTTYSHSDVVMPSEIPVRGKWVWVEDAAPLAFTSPAPARSHAPEMKYSLATLPEHESQGFVAELPISADPVEVDGEEVEREAMTHTKTQGNVYEMDTEPMVPNIT</sequence>
<feature type="compositionally biased region" description="Low complexity" evidence="1">
    <location>
        <begin position="58"/>
        <end position="69"/>
    </location>
</feature>
<feature type="region of interest" description="Disordered" evidence="1">
    <location>
        <begin position="13"/>
        <end position="82"/>
    </location>
</feature>
<accession>A0A6A5Z9W2</accession>
<reference evidence="2" key="1">
    <citation type="journal article" date="2020" name="Stud. Mycol.">
        <title>101 Dothideomycetes genomes: a test case for predicting lifestyles and emergence of pathogens.</title>
        <authorList>
            <person name="Haridas S."/>
            <person name="Albert R."/>
            <person name="Binder M."/>
            <person name="Bloem J."/>
            <person name="Labutti K."/>
            <person name="Salamov A."/>
            <person name="Andreopoulos B."/>
            <person name="Baker S."/>
            <person name="Barry K."/>
            <person name="Bills G."/>
            <person name="Bluhm B."/>
            <person name="Cannon C."/>
            <person name="Castanera R."/>
            <person name="Culley D."/>
            <person name="Daum C."/>
            <person name="Ezra D."/>
            <person name="Gonzalez J."/>
            <person name="Henrissat B."/>
            <person name="Kuo A."/>
            <person name="Liang C."/>
            <person name="Lipzen A."/>
            <person name="Lutzoni F."/>
            <person name="Magnuson J."/>
            <person name="Mondo S."/>
            <person name="Nolan M."/>
            <person name="Ohm R."/>
            <person name="Pangilinan J."/>
            <person name="Park H.-J."/>
            <person name="Ramirez L."/>
            <person name="Alfaro M."/>
            <person name="Sun H."/>
            <person name="Tritt A."/>
            <person name="Yoshinaga Y."/>
            <person name="Zwiers L.-H."/>
            <person name="Turgeon B."/>
            <person name="Goodwin S."/>
            <person name="Spatafora J."/>
            <person name="Crous P."/>
            <person name="Grigoriev I."/>
        </authorList>
    </citation>
    <scope>NUCLEOTIDE SEQUENCE</scope>
    <source>
        <strain evidence="2">CBS 627.86</strain>
    </source>
</reference>
<dbReference type="EMBL" id="ML977321">
    <property type="protein sequence ID" value="KAF2116250.1"/>
    <property type="molecule type" value="Genomic_DNA"/>
</dbReference>
<dbReference type="AlphaFoldDB" id="A0A6A5Z9W2"/>
<proteinExistence type="predicted"/>
<organism evidence="2 3">
    <name type="scientific">Lophiotrema nucula</name>
    <dbReference type="NCBI Taxonomy" id="690887"/>
    <lineage>
        <taxon>Eukaryota</taxon>
        <taxon>Fungi</taxon>
        <taxon>Dikarya</taxon>
        <taxon>Ascomycota</taxon>
        <taxon>Pezizomycotina</taxon>
        <taxon>Dothideomycetes</taxon>
        <taxon>Pleosporomycetidae</taxon>
        <taxon>Pleosporales</taxon>
        <taxon>Lophiotremataceae</taxon>
        <taxon>Lophiotrema</taxon>
    </lineage>
</organism>
<evidence type="ECO:0000256" key="1">
    <source>
        <dbReference type="SAM" id="MobiDB-lite"/>
    </source>
</evidence>
<dbReference type="Proteomes" id="UP000799770">
    <property type="component" value="Unassembled WGS sequence"/>
</dbReference>